<reference evidence="10 11" key="1">
    <citation type="submission" date="2022-01" db="EMBL/GenBank/DDBJ databases">
        <title>Dethiosulfovibrio faecalis sp. nov., a novel proteolytic, non-sulfur-reducing bacterium isolated from a marine aquaculture solid waste bioreactor.</title>
        <authorList>
            <person name="Grabowski S."/>
            <person name="Apolinario E."/>
            <person name="Schneider N."/>
            <person name="Marshall C.W."/>
            <person name="Sowers K.R."/>
        </authorList>
    </citation>
    <scope>NUCLEOTIDE SEQUENCE [LARGE SCALE GENOMIC DNA]</scope>
    <source>
        <strain evidence="10 11">DSM 12537</strain>
    </source>
</reference>
<keyword evidence="11" id="KW-1185">Reference proteome</keyword>
<comment type="similarity">
    <text evidence="2">Belongs to the CPA3 antiporters (TC 2.A.63) subunit B family.</text>
</comment>
<evidence type="ECO:0000256" key="7">
    <source>
        <dbReference type="SAM" id="Phobius"/>
    </source>
</evidence>
<feature type="domain" description="Na+/H+ antiporter MnhB subunit-related protein" evidence="8">
    <location>
        <begin position="98"/>
        <end position="223"/>
    </location>
</feature>
<evidence type="ECO:0000256" key="6">
    <source>
        <dbReference type="ARBA" id="ARBA00023136"/>
    </source>
</evidence>
<organism evidence="10 11">
    <name type="scientific">Dethiosulfovibrio marinus</name>
    <dbReference type="NCBI Taxonomy" id="133532"/>
    <lineage>
        <taxon>Bacteria</taxon>
        <taxon>Thermotogati</taxon>
        <taxon>Synergistota</taxon>
        <taxon>Synergistia</taxon>
        <taxon>Synergistales</taxon>
        <taxon>Dethiosulfovibrionaceae</taxon>
        <taxon>Dethiosulfovibrio</taxon>
    </lineage>
</organism>
<sequence length="244" mass="25858">MRFLRSRLPAAALCICLGWWLWRGLFFSCCELDGPAAHYVANTASETGASNIVSAILFDYRGFDTLGEATVIYTTVCGVALMFSRSRFRRSGWGLSFIVRRGLGLVVPFLMLYAFSIVIMGHLTPGGGFQGGAVFATVTILFCIVYGSSFEASRISPKTKETLESSGALVFTLVGLFGLAQGSGFLSNIGAGFPAGSLGSLMSAGSIPLLNFAIAMKVGAGLSTLFYSMVKILEDPVEGPPPEV</sequence>
<proteinExistence type="inferred from homology"/>
<evidence type="ECO:0000256" key="4">
    <source>
        <dbReference type="ARBA" id="ARBA00022692"/>
    </source>
</evidence>
<dbReference type="InterPro" id="IPR007182">
    <property type="entry name" value="MnhB"/>
</dbReference>
<evidence type="ECO:0000313" key="10">
    <source>
        <dbReference type="EMBL" id="MCF4143048.1"/>
    </source>
</evidence>
<feature type="transmembrane region" description="Helical" evidence="7">
    <location>
        <begin position="66"/>
        <end position="83"/>
    </location>
</feature>
<feature type="transmembrane region" description="Helical" evidence="7">
    <location>
        <begin position="209"/>
        <end position="230"/>
    </location>
</feature>
<feature type="transmembrane region" description="Helical" evidence="7">
    <location>
        <begin position="103"/>
        <end position="123"/>
    </location>
</feature>
<name>A0ABS9EPD1_9BACT</name>
<evidence type="ECO:0000259" key="9">
    <source>
        <dbReference type="Pfam" id="PF20501"/>
    </source>
</evidence>
<dbReference type="PANTHER" id="PTHR33932:SF4">
    <property type="entry name" value="NA(+)_H(+) ANTIPORTER SUBUNIT B"/>
    <property type="match status" value="1"/>
</dbReference>
<keyword evidence="6 7" id="KW-0472">Membrane</keyword>
<keyword evidence="4 7" id="KW-0812">Transmembrane</keyword>
<dbReference type="InterPro" id="IPR050622">
    <property type="entry name" value="CPA3_antiporter_subunitB"/>
</dbReference>
<dbReference type="PANTHER" id="PTHR33932">
    <property type="entry name" value="NA(+)/H(+) ANTIPORTER SUBUNIT B"/>
    <property type="match status" value="1"/>
</dbReference>
<comment type="caution">
    <text evidence="10">The sequence shown here is derived from an EMBL/GenBank/DDBJ whole genome shotgun (WGS) entry which is preliminary data.</text>
</comment>
<dbReference type="Pfam" id="PF04039">
    <property type="entry name" value="MnhB"/>
    <property type="match status" value="1"/>
</dbReference>
<dbReference type="RefSeq" id="WP_236099756.1">
    <property type="nucleotide sequence ID" value="NZ_JAKGUD010000010.1"/>
</dbReference>
<feature type="transmembrane region" description="Helical" evidence="7">
    <location>
        <begin position="168"/>
        <end position="189"/>
    </location>
</feature>
<dbReference type="NCBIfam" id="NF006248">
    <property type="entry name" value="PRK08386.1"/>
    <property type="match status" value="1"/>
</dbReference>
<feature type="transmembrane region" description="Helical" evidence="7">
    <location>
        <begin position="129"/>
        <end position="147"/>
    </location>
</feature>
<comment type="subcellular location">
    <subcellularLocation>
        <location evidence="1">Cell membrane</location>
        <topology evidence="1">Multi-pass membrane protein</topology>
    </subcellularLocation>
</comment>
<evidence type="ECO:0000256" key="5">
    <source>
        <dbReference type="ARBA" id="ARBA00022989"/>
    </source>
</evidence>
<evidence type="ECO:0000256" key="3">
    <source>
        <dbReference type="ARBA" id="ARBA00022475"/>
    </source>
</evidence>
<gene>
    <name evidence="10" type="ORF">L2W38_09515</name>
</gene>
<dbReference type="Proteomes" id="UP001200430">
    <property type="component" value="Unassembled WGS sequence"/>
</dbReference>
<dbReference type="Pfam" id="PF20501">
    <property type="entry name" value="MbhE"/>
    <property type="match status" value="1"/>
</dbReference>
<accession>A0ABS9EPD1</accession>
<evidence type="ECO:0000313" key="11">
    <source>
        <dbReference type="Proteomes" id="UP001200430"/>
    </source>
</evidence>
<protein>
    <submittedName>
        <fullName evidence="10">Sodium:proton antiporter</fullName>
    </submittedName>
</protein>
<keyword evidence="5 7" id="KW-1133">Transmembrane helix</keyword>
<evidence type="ECO:0000256" key="2">
    <source>
        <dbReference type="ARBA" id="ARBA00009425"/>
    </source>
</evidence>
<dbReference type="InterPro" id="IPR046806">
    <property type="entry name" value="MrpA_C/MbhE"/>
</dbReference>
<dbReference type="EMBL" id="JAKGUD010000010">
    <property type="protein sequence ID" value="MCF4143048.1"/>
    <property type="molecule type" value="Genomic_DNA"/>
</dbReference>
<keyword evidence="3" id="KW-1003">Cell membrane</keyword>
<evidence type="ECO:0000259" key="8">
    <source>
        <dbReference type="Pfam" id="PF04039"/>
    </source>
</evidence>
<evidence type="ECO:0000256" key="1">
    <source>
        <dbReference type="ARBA" id="ARBA00004651"/>
    </source>
</evidence>
<feature type="domain" description="MrpA C-terminal/MbhE" evidence="9">
    <location>
        <begin position="36"/>
        <end position="85"/>
    </location>
</feature>